<evidence type="ECO:0000256" key="2">
    <source>
        <dbReference type="ARBA" id="ARBA00009565"/>
    </source>
</evidence>
<feature type="region of interest" description="Disordered" evidence="6">
    <location>
        <begin position="216"/>
        <end position="236"/>
    </location>
</feature>
<dbReference type="AlphaFoldDB" id="A0AAJ8BG63"/>
<evidence type="ECO:0000256" key="1">
    <source>
        <dbReference type="ARBA" id="ARBA00004141"/>
    </source>
</evidence>
<evidence type="ECO:0000256" key="6">
    <source>
        <dbReference type="SAM" id="MobiDB-lite"/>
    </source>
</evidence>
<dbReference type="PANTHER" id="PTHR23320:SF128">
    <property type="entry name" value="MEMBRANE-SPANNING 4-DOMAINS SUBFAMILY A MEMBER 4A"/>
    <property type="match status" value="1"/>
</dbReference>
<keyword evidence="3 7" id="KW-0812">Transmembrane</keyword>
<feature type="transmembrane region" description="Helical" evidence="7">
    <location>
        <begin position="166"/>
        <end position="188"/>
    </location>
</feature>
<reference evidence="9" key="1">
    <citation type="submission" date="2025-08" db="UniProtKB">
        <authorList>
            <consortium name="RefSeq"/>
        </authorList>
    </citation>
    <scope>IDENTIFICATION</scope>
    <source>
        <tissue evidence="9">Brain</tissue>
    </source>
</reference>
<feature type="transmembrane region" description="Helical" evidence="7">
    <location>
        <begin position="122"/>
        <end position="146"/>
    </location>
</feature>
<feature type="transmembrane region" description="Helical" evidence="7">
    <location>
        <begin position="90"/>
        <end position="110"/>
    </location>
</feature>
<evidence type="ECO:0000313" key="9">
    <source>
        <dbReference type="RefSeq" id="XP_050932281.1"/>
    </source>
</evidence>
<comment type="subcellular location">
    <subcellularLocation>
        <location evidence="1">Membrane</location>
        <topology evidence="1">Multi-pass membrane protein</topology>
    </subcellularLocation>
</comment>
<dbReference type="RefSeq" id="XP_050932281.1">
    <property type="nucleotide sequence ID" value="XM_051076324.1"/>
</dbReference>
<dbReference type="InterPro" id="IPR030417">
    <property type="entry name" value="MS4A"/>
</dbReference>
<evidence type="ECO:0000256" key="4">
    <source>
        <dbReference type="ARBA" id="ARBA00022989"/>
    </source>
</evidence>
<dbReference type="GO" id="GO:0016020">
    <property type="term" value="C:membrane"/>
    <property type="evidence" value="ECO:0007669"/>
    <property type="project" value="UniProtKB-SubCell"/>
</dbReference>
<dbReference type="Pfam" id="PF04103">
    <property type="entry name" value="CD20"/>
    <property type="match status" value="1"/>
</dbReference>
<dbReference type="KEGG" id="lcf:108884706"/>
<evidence type="ECO:0000256" key="3">
    <source>
        <dbReference type="ARBA" id="ARBA00022692"/>
    </source>
</evidence>
<evidence type="ECO:0000313" key="8">
    <source>
        <dbReference type="Proteomes" id="UP000694890"/>
    </source>
</evidence>
<protein>
    <submittedName>
        <fullName evidence="9">Membrane-spanning 4-domains subfamily A member 4D isoform X1</fullName>
    </submittedName>
</protein>
<feature type="transmembrane region" description="Helical" evidence="7">
    <location>
        <begin position="57"/>
        <end position="78"/>
    </location>
</feature>
<dbReference type="Proteomes" id="UP000694890">
    <property type="component" value="Linkage group LG15"/>
</dbReference>
<accession>A0AAJ8BG63</accession>
<dbReference type="GeneID" id="108884706"/>
<sequence>MMTSCTPLTSFTLSSATATGSVVVVTQVRQDVGHVLPPLLGTEDPADTYTFNRARPVVFGIVQIIISLIILVLGIVMQRHTDTLVIHSGVFIWGPVIFFIAGFLTVAAGMSSSSFLIKSAMTFNTIAAVVSIVATVIYFLGVSAILTTNSSFPPFGNHDEDKDTTAMFAGFSAVLCFLEFGLSVSIALSGCRGSCDTIAQQPFTITNQFYGTTSVTVETPPRSQTPPIPAALPPPYEKPPKYSSIIF</sequence>
<evidence type="ECO:0000256" key="7">
    <source>
        <dbReference type="SAM" id="Phobius"/>
    </source>
</evidence>
<dbReference type="InterPro" id="IPR007237">
    <property type="entry name" value="CD20-like"/>
</dbReference>
<name>A0AAJ8BG63_LATCA</name>
<keyword evidence="4 7" id="KW-1133">Transmembrane helix</keyword>
<proteinExistence type="inferred from homology"/>
<dbReference type="PANTHER" id="PTHR23320">
    <property type="entry name" value="MEMBRANE-SPANNING 4-DOMAINS SUBFAMILY A MS4A -RELATED"/>
    <property type="match status" value="1"/>
</dbReference>
<organism evidence="8 9">
    <name type="scientific">Lates calcarifer</name>
    <name type="common">Barramundi</name>
    <name type="synonym">Holocentrus calcarifer</name>
    <dbReference type="NCBI Taxonomy" id="8187"/>
    <lineage>
        <taxon>Eukaryota</taxon>
        <taxon>Metazoa</taxon>
        <taxon>Chordata</taxon>
        <taxon>Craniata</taxon>
        <taxon>Vertebrata</taxon>
        <taxon>Euteleostomi</taxon>
        <taxon>Actinopterygii</taxon>
        <taxon>Neopterygii</taxon>
        <taxon>Teleostei</taxon>
        <taxon>Neoteleostei</taxon>
        <taxon>Acanthomorphata</taxon>
        <taxon>Carangaria</taxon>
        <taxon>Carangaria incertae sedis</taxon>
        <taxon>Centropomidae</taxon>
        <taxon>Lates</taxon>
    </lineage>
</organism>
<feature type="compositionally biased region" description="Pro residues" evidence="6">
    <location>
        <begin position="223"/>
        <end position="236"/>
    </location>
</feature>
<evidence type="ECO:0000256" key="5">
    <source>
        <dbReference type="ARBA" id="ARBA00023136"/>
    </source>
</evidence>
<comment type="similarity">
    <text evidence="2">Belongs to the MS4A family.</text>
</comment>
<keyword evidence="5 7" id="KW-0472">Membrane</keyword>
<gene>
    <name evidence="9" type="primary">LOC108884706</name>
</gene>